<dbReference type="InterPro" id="IPR014914">
    <property type="entry name" value="RES_dom"/>
</dbReference>
<evidence type="ECO:0000313" key="3">
    <source>
        <dbReference type="Proteomes" id="UP000615687"/>
    </source>
</evidence>
<organism evidence="2 3">
    <name type="scientific">Roseibium polysiphoniae</name>
    <dbReference type="NCBI Taxonomy" id="2571221"/>
    <lineage>
        <taxon>Bacteria</taxon>
        <taxon>Pseudomonadati</taxon>
        <taxon>Pseudomonadota</taxon>
        <taxon>Alphaproteobacteria</taxon>
        <taxon>Hyphomicrobiales</taxon>
        <taxon>Stappiaceae</taxon>
        <taxon>Roseibium</taxon>
    </lineage>
</organism>
<protein>
    <submittedName>
        <fullName evidence="2">RES family NAD+ phosphorylase</fullName>
    </submittedName>
</protein>
<dbReference type="Proteomes" id="UP000615687">
    <property type="component" value="Unassembled WGS sequence"/>
</dbReference>
<gene>
    <name evidence="2" type="ORF">IG617_08900</name>
</gene>
<evidence type="ECO:0000259" key="1">
    <source>
        <dbReference type="Pfam" id="PF08808"/>
    </source>
</evidence>
<name>A0ABR9C913_9HYPH</name>
<evidence type="ECO:0000313" key="2">
    <source>
        <dbReference type="EMBL" id="MBD8876401.1"/>
    </source>
</evidence>
<dbReference type="EMBL" id="JACYXJ010000003">
    <property type="protein sequence ID" value="MBD8876401.1"/>
    <property type="molecule type" value="Genomic_DNA"/>
</dbReference>
<accession>A0ABR9C913</accession>
<reference evidence="2 3" key="1">
    <citation type="submission" date="2020-09" db="EMBL/GenBank/DDBJ databases">
        <title>The genome sequence of type strain Labrenzia polysiphoniae KACC 19711.</title>
        <authorList>
            <person name="Liu Y."/>
        </authorList>
    </citation>
    <scope>NUCLEOTIDE SEQUENCE [LARGE SCALE GENOMIC DNA]</scope>
    <source>
        <strain evidence="2 3">KACC 19711</strain>
    </source>
</reference>
<comment type="caution">
    <text evidence="2">The sequence shown here is derived from an EMBL/GenBank/DDBJ whole genome shotgun (WGS) entry which is preliminary data.</text>
</comment>
<dbReference type="RefSeq" id="WP_192108865.1">
    <property type="nucleotide sequence ID" value="NZ_JACYXJ010000003.1"/>
</dbReference>
<feature type="domain" description="RES" evidence="1">
    <location>
        <begin position="28"/>
        <end position="153"/>
    </location>
</feature>
<sequence length="166" mass="18671">MLRVLNGQLVKIALAQEHDKVLRRGELERPAARFNRKGQDALYLSPDELSARVAIGQYVTPETSERVLLTFDLSDCRLCDLRHPDAAELYELARQPWIAPLEAGATPPSWSAADEIRKAGFDGLIDPSRRRPGLWHVTLFRWNEGDGPKVRSIGSPKPIRLTCDFS</sequence>
<keyword evidence="3" id="KW-1185">Reference proteome</keyword>
<dbReference type="Pfam" id="PF08808">
    <property type="entry name" value="RES"/>
    <property type="match status" value="1"/>
</dbReference>
<proteinExistence type="predicted"/>